<protein>
    <recommendedName>
        <fullName evidence="1">DUF4340 domain-containing protein</fullName>
    </recommendedName>
</protein>
<dbReference type="Pfam" id="PF14238">
    <property type="entry name" value="DUF4340"/>
    <property type="match status" value="1"/>
</dbReference>
<accession>A0A3E0WYD6</accession>
<name>A0A3E0WYD6_9GAMM</name>
<dbReference type="EMBL" id="NFZW01000007">
    <property type="protein sequence ID" value="RFA37409.1"/>
    <property type="molecule type" value="Genomic_DNA"/>
</dbReference>
<evidence type="ECO:0000259" key="1">
    <source>
        <dbReference type="Pfam" id="PF14238"/>
    </source>
</evidence>
<keyword evidence="3" id="KW-1185">Reference proteome</keyword>
<evidence type="ECO:0000313" key="3">
    <source>
        <dbReference type="Proteomes" id="UP000256763"/>
    </source>
</evidence>
<proteinExistence type="predicted"/>
<comment type="caution">
    <text evidence="2">The sequence shown here is derived from an EMBL/GenBank/DDBJ whole genome shotgun (WGS) entry which is preliminary data.</text>
</comment>
<feature type="domain" description="DUF4340" evidence="1">
    <location>
        <begin position="73"/>
        <end position="175"/>
    </location>
</feature>
<gene>
    <name evidence="2" type="ORF">CAL65_08955</name>
</gene>
<dbReference type="AlphaFoldDB" id="A0A3E0WYD6"/>
<dbReference type="InterPro" id="IPR025641">
    <property type="entry name" value="DUF4340"/>
</dbReference>
<reference evidence="3" key="1">
    <citation type="submission" date="2017-05" db="EMBL/GenBank/DDBJ databases">
        <authorList>
            <person name="Sharma S."/>
            <person name="Sidhu C."/>
            <person name="Pinnaka A.K."/>
        </authorList>
    </citation>
    <scope>NUCLEOTIDE SEQUENCE [LARGE SCALE GENOMIC DNA]</scope>
    <source>
        <strain evidence="3">AK93</strain>
    </source>
</reference>
<sequence length="275" mass="30670">MERGAIVSMSKRILLNVGLLALLLGLALLVWRELTPEPNHGRLTRLSADAVDRIVIEPANGQMVRLTRDRDSWQIVQPRTLPASRFHVEQVLELLTARSAARYPAASMDLAAVGLDKPRLRVSLGDKSFVFGAAEPLTQRRYVLLDDEVFLILDSVSPFLLGPWWNFIDRKLLDIGHDIVAIELNGEDLLVGDAADQLVERWRNVSARIVRPLDEGEAQPHGQTVELRLANGETVQWLLLAGGEPRLLRPDLGLVYHVDKSTLSALTGETEEEVY</sequence>
<evidence type="ECO:0000313" key="2">
    <source>
        <dbReference type="EMBL" id="RFA37409.1"/>
    </source>
</evidence>
<dbReference type="Proteomes" id="UP000256763">
    <property type="component" value="Unassembled WGS sequence"/>
</dbReference>
<organism evidence="2 3">
    <name type="scientific">Alkalilimnicola ehrlichii</name>
    <dbReference type="NCBI Taxonomy" id="351052"/>
    <lineage>
        <taxon>Bacteria</taxon>
        <taxon>Pseudomonadati</taxon>
        <taxon>Pseudomonadota</taxon>
        <taxon>Gammaproteobacteria</taxon>
        <taxon>Chromatiales</taxon>
        <taxon>Ectothiorhodospiraceae</taxon>
        <taxon>Alkalilimnicola</taxon>
    </lineage>
</organism>